<proteinExistence type="predicted"/>
<dbReference type="EMBL" id="AP018316">
    <property type="protein sequence ID" value="BAZ84640.1"/>
    <property type="molecule type" value="Genomic_DNA"/>
</dbReference>
<keyword evidence="2" id="KW-1185">Reference proteome</keyword>
<dbReference type="KEGG" id="dcm:NIES806_08310"/>
<name>A0A1Z4UZF7_9CYAN</name>
<dbReference type="Proteomes" id="UP000218702">
    <property type="component" value="Chromosome"/>
</dbReference>
<accession>A0A1Z4UZF7</accession>
<gene>
    <name evidence="1" type="ORF">NIES806_08310</name>
</gene>
<reference evidence="1 2" key="1">
    <citation type="submission" date="2017-06" db="EMBL/GenBank/DDBJ databases">
        <title>Genome sequencing of cyanobaciteial culture collection at National Institute for Environmental Studies (NIES).</title>
        <authorList>
            <person name="Hirose Y."/>
            <person name="Shimura Y."/>
            <person name="Fujisawa T."/>
            <person name="Nakamura Y."/>
            <person name="Kawachi M."/>
        </authorList>
    </citation>
    <scope>NUCLEOTIDE SEQUENCE [LARGE SCALE GENOMIC DNA]</scope>
    <source>
        <strain evidence="1 2">NIES-806</strain>
    </source>
</reference>
<evidence type="ECO:0008006" key="3">
    <source>
        <dbReference type="Google" id="ProtNLM"/>
    </source>
</evidence>
<organism evidence="1 2">
    <name type="scientific">Dolichospermum compactum NIES-806</name>
    <dbReference type="NCBI Taxonomy" id="1973481"/>
    <lineage>
        <taxon>Bacteria</taxon>
        <taxon>Bacillati</taxon>
        <taxon>Cyanobacteriota</taxon>
        <taxon>Cyanophyceae</taxon>
        <taxon>Nostocales</taxon>
        <taxon>Aphanizomenonaceae</taxon>
        <taxon>Dolichospermum</taxon>
        <taxon>Dolichospermum compactum</taxon>
    </lineage>
</organism>
<dbReference type="AlphaFoldDB" id="A0A1Z4UZF7"/>
<protein>
    <recommendedName>
        <fullName evidence="3">Lipoprotein</fullName>
    </recommendedName>
</protein>
<dbReference type="PROSITE" id="PS51257">
    <property type="entry name" value="PROKAR_LIPOPROTEIN"/>
    <property type="match status" value="1"/>
</dbReference>
<sequence length="91" mass="10683">MIIDFKKIRAYALTKFSKYVMWILSLVGCVRPNNLVKNRFPLSDAPYSISYSQSRKRRNFVHSYDGKLVSVRKRTPQKNDPILWDGHPARP</sequence>
<evidence type="ECO:0000313" key="2">
    <source>
        <dbReference type="Proteomes" id="UP000218702"/>
    </source>
</evidence>
<evidence type="ECO:0000313" key="1">
    <source>
        <dbReference type="EMBL" id="BAZ84640.1"/>
    </source>
</evidence>